<dbReference type="Gene3D" id="3.40.50.150">
    <property type="entry name" value="Vaccinia Virus protein VP39"/>
    <property type="match status" value="1"/>
</dbReference>
<dbReference type="PROSITE" id="PS51626">
    <property type="entry name" value="SAM_MT_TRM1"/>
    <property type="match status" value="1"/>
</dbReference>
<proteinExistence type="inferred from homology"/>
<protein>
    <recommendedName>
        <fullName evidence="7">tRNA (guanine(26)-N(2))-dimethyltransferase</fullName>
        <ecNumber evidence="7">2.1.1.216</ecNumber>
    </recommendedName>
    <alternativeName>
        <fullName evidence="10">tRNA 2,2-dimethylguanosine-26 methyltransferase</fullName>
    </alternativeName>
    <alternativeName>
        <fullName evidence="9">tRNA(guanine-26,N(2)-N(2)) methyltransferase</fullName>
    </alternativeName>
    <alternativeName>
        <fullName evidence="11">tRNA(m(2,2)G26)dimethyltransferase</fullName>
    </alternativeName>
</protein>
<evidence type="ECO:0000256" key="9">
    <source>
        <dbReference type="ARBA" id="ARBA00077143"/>
    </source>
</evidence>
<comment type="caution">
    <text evidence="14">The sequence shown here is derived from an EMBL/GenBank/DDBJ whole genome shotgun (WGS) entry which is preliminary data.</text>
</comment>
<dbReference type="SUPFAM" id="SSF53335">
    <property type="entry name" value="S-adenosyl-L-methionine-dependent methyltransferases"/>
    <property type="match status" value="1"/>
</dbReference>
<evidence type="ECO:0000256" key="7">
    <source>
        <dbReference type="ARBA" id="ARBA00039099"/>
    </source>
</evidence>
<feature type="region of interest" description="Disordered" evidence="13">
    <location>
        <begin position="616"/>
        <end position="647"/>
    </location>
</feature>
<dbReference type="GO" id="GO:0160104">
    <property type="term" value="F:tRNA (guanine(26)-N2)-dimethyltransferase activity"/>
    <property type="evidence" value="ECO:0007669"/>
    <property type="project" value="UniProtKB-EC"/>
</dbReference>
<dbReference type="CDD" id="cd02440">
    <property type="entry name" value="AdoMet_MTases"/>
    <property type="match status" value="1"/>
</dbReference>
<dbReference type="PANTHER" id="PTHR10631">
    <property type="entry name" value="N 2 ,N 2 -DIMETHYLGUANOSINE TRNA METHYLTRANSFERASE"/>
    <property type="match status" value="1"/>
</dbReference>
<keyword evidence="1 12" id="KW-0820">tRNA-binding</keyword>
<feature type="compositionally biased region" description="Basic and acidic residues" evidence="13">
    <location>
        <begin position="618"/>
        <end position="635"/>
    </location>
</feature>
<evidence type="ECO:0000256" key="2">
    <source>
        <dbReference type="ARBA" id="ARBA00022603"/>
    </source>
</evidence>
<evidence type="ECO:0000256" key="1">
    <source>
        <dbReference type="ARBA" id="ARBA00022555"/>
    </source>
</evidence>
<dbReference type="GO" id="GO:0002940">
    <property type="term" value="P:tRNA N2-guanine methylation"/>
    <property type="evidence" value="ECO:0007669"/>
    <property type="project" value="TreeGrafter"/>
</dbReference>
<accession>A0A4S9FE61</accession>
<sequence length="689" mass="76079">MKITRKTLRAVIHKREFTTTQFRMSATIESQPAVDQLIEHDGKSYSTVKEGLAYILVPPNVRTEQDPKSKKKDDGEQQAQSVFYNPIQQFNRDLSVLAIKAFGEHMCAIRMHAHEKKVEQSAKKRERKRQAEDNEGEEKRRKGNDGTAVVPVEQNGVDTEATTTAGAPEASVEVQGSTEAVGDKMDVDLPAAPKEHKFKPKFRVLDALSASGLRALRYAQEIPFATTVVANDMSPAAVEAIRLNVQHNKLTDKITPSTGNAIGHMYNAAYYTPSPEDGPSAHTQLKYDVIDLDPYGTAAPFLDAAVQALNDGGLLCVTCTDAGVFASCGYVEKTYSLYGGTPLKGPHSHEAGLRLILNSIAKAAAVQGIAIEPLLSLSIDFYARVWVRVRKSPADVKFLAGKTMLVHQCDTGCGSFQIQPLARHTAQKNYTNYKHTASLSTGESRCPHCGFKTHVAGPMWAGPLHNPYFIRRILDMLPDLDKSTYGTTTRIEGMLTSALDELDTLENSLQTFKGETEAPFIPSIPGHVTDPHPFFFIPSYLCKVLHCQSPSEAAIKGALRHAGFIATRSHTKPGTIKTNASYEAIWEIIREWSRQKAPVKEGKVGETQAGYKILQKMRKVEEAEEKKDGEENGEKSEDEPATQPPADIFKFKIKFDERLGKDQHSKKLMRYQTNPRANWGPMSRAKGAS</sequence>
<dbReference type="Proteomes" id="UP000308953">
    <property type="component" value="Unassembled WGS sequence"/>
</dbReference>
<evidence type="ECO:0000313" key="15">
    <source>
        <dbReference type="Proteomes" id="UP000308953"/>
    </source>
</evidence>
<evidence type="ECO:0000256" key="3">
    <source>
        <dbReference type="ARBA" id="ARBA00022679"/>
    </source>
</evidence>
<evidence type="ECO:0000256" key="10">
    <source>
        <dbReference type="ARBA" id="ARBA00082896"/>
    </source>
</evidence>
<dbReference type="InterPro" id="IPR029063">
    <property type="entry name" value="SAM-dependent_MTases_sf"/>
</dbReference>
<keyword evidence="2 12" id="KW-0489">Methyltransferase</keyword>
<feature type="region of interest" description="Disordered" evidence="13">
    <location>
        <begin position="114"/>
        <end position="181"/>
    </location>
</feature>
<gene>
    <name evidence="14" type="ORF">D6D10_00293</name>
</gene>
<dbReference type="AlphaFoldDB" id="A0A4S9FE61"/>
<dbReference type="PANTHER" id="PTHR10631:SF3">
    <property type="entry name" value="TRNA (GUANINE(26)-N(2))-DIMETHYLTRANSFERASE"/>
    <property type="match status" value="1"/>
</dbReference>
<keyword evidence="3 12" id="KW-0808">Transferase</keyword>
<dbReference type="EC" id="2.1.1.216" evidence="7"/>
<evidence type="ECO:0000256" key="12">
    <source>
        <dbReference type="PROSITE-ProRule" id="PRU00958"/>
    </source>
</evidence>
<evidence type="ECO:0000256" key="4">
    <source>
        <dbReference type="ARBA" id="ARBA00022691"/>
    </source>
</evidence>
<dbReference type="InterPro" id="IPR002905">
    <property type="entry name" value="Trm1"/>
</dbReference>
<feature type="region of interest" description="Disordered" evidence="13">
    <location>
        <begin position="661"/>
        <end position="689"/>
    </location>
</feature>
<evidence type="ECO:0000256" key="8">
    <source>
        <dbReference type="ARBA" id="ARBA00051897"/>
    </source>
</evidence>
<reference evidence="14 15" key="1">
    <citation type="submission" date="2018-10" db="EMBL/GenBank/DDBJ databases">
        <title>Fifty Aureobasidium pullulans genomes reveal a recombining polyextremotolerant generalist.</title>
        <authorList>
            <person name="Gostincar C."/>
            <person name="Turk M."/>
            <person name="Zajc J."/>
            <person name="Gunde-Cimerman N."/>
        </authorList>
    </citation>
    <scope>NUCLEOTIDE SEQUENCE [LARGE SCALE GENOMIC DNA]</scope>
    <source>
        <strain evidence="14 15">EXF-9785</strain>
    </source>
</reference>
<dbReference type="GO" id="GO:0000049">
    <property type="term" value="F:tRNA binding"/>
    <property type="evidence" value="ECO:0007669"/>
    <property type="project" value="UniProtKB-UniRule"/>
</dbReference>
<comment type="similarity">
    <text evidence="12">Belongs to the class I-like SAM-binding methyltransferase superfamily. Trm1 family.</text>
</comment>
<comment type="catalytic activity">
    <reaction evidence="8">
        <text>guanosine(26) in tRNA + 2 S-adenosyl-L-methionine = N(2)-dimethylguanosine(26) in tRNA + 2 S-adenosyl-L-homocysteine + 2 H(+)</text>
        <dbReference type="Rhea" id="RHEA:43140"/>
        <dbReference type="Rhea" id="RHEA-COMP:10359"/>
        <dbReference type="Rhea" id="RHEA-COMP:10360"/>
        <dbReference type="ChEBI" id="CHEBI:15378"/>
        <dbReference type="ChEBI" id="CHEBI:57856"/>
        <dbReference type="ChEBI" id="CHEBI:59789"/>
        <dbReference type="ChEBI" id="CHEBI:74269"/>
        <dbReference type="ChEBI" id="CHEBI:74513"/>
        <dbReference type="EC" id="2.1.1.216"/>
    </reaction>
</comment>
<evidence type="ECO:0000256" key="5">
    <source>
        <dbReference type="ARBA" id="ARBA00022694"/>
    </source>
</evidence>
<name>A0A4S9FE61_AURPU</name>
<keyword evidence="5 12" id="KW-0819">tRNA processing</keyword>
<evidence type="ECO:0000256" key="11">
    <source>
        <dbReference type="ARBA" id="ARBA00083299"/>
    </source>
</evidence>
<dbReference type="Gene3D" id="3.30.56.70">
    <property type="entry name" value="N2,N2-dimethylguanosine tRNA methyltransferase, C-terminal domain"/>
    <property type="match status" value="1"/>
</dbReference>
<feature type="compositionally biased region" description="Low complexity" evidence="13">
    <location>
        <begin position="159"/>
        <end position="170"/>
    </location>
</feature>
<evidence type="ECO:0000256" key="13">
    <source>
        <dbReference type="SAM" id="MobiDB-lite"/>
    </source>
</evidence>
<feature type="compositionally biased region" description="Basic and acidic residues" evidence="13">
    <location>
        <begin position="116"/>
        <end position="144"/>
    </location>
</feature>
<keyword evidence="6 12" id="KW-0694">RNA-binding</keyword>
<organism evidence="14 15">
    <name type="scientific">Aureobasidium pullulans</name>
    <name type="common">Black yeast</name>
    <name type="synonym">Pullularia pullulans</name>
    <dbReference type="NCBI Taxonomy" id="5580"/>
    <lineage>
        <taxon>Eukaryota</taxon>
        <taxon>Fungi</taxon>
        <taxon>Dikarya</taxon>
        <taxon>Ascomycota</taxon>
        <taxon>Pezizomycotina</taxon>
        <taxon>Dothideomycetes</taxon>
        <taxon>Dothideomycetidae</taxon>
        <taxon>Dothideales</taxon>
        <taxon>Saccotheciaceae</taxon>
        <taxon>Aureobasidium</taxon>
    </lineage>
</organism>
<keyword evidence="4 12" id="KW-0949">S-adenosyl-L-methionine</keyword>
<evidence type="ECO:0000313" key="14">
    <source>
        <dbReference type="EMBL" id="THX44564.1"/>
    </source>
</evidence>
<dbReference type="Pfam" id="PF02005">
    <property type="entry name" value="TRM"/>
    <property type="match status" value="2"/>
</dbReference>
<dbReference type="EMBL" id="QZAV01000002">
    <property type="protein sequence ID" value="THX44564.1"/>
    <property type="molecule type" value="Genomic_DNA"/>
</dbReference>
<evidence type="ECO:0000256" key="6">
    <source>
        <dbReference type="ARBA" id="ARBA00022884"/>
    </source>
</evidence>
<dbReference type="FunFam" id="3.30.56.70:FF:000001">
    <property type="entry name" value="tRNA (guanine(26)-N(2))-dimethyltransferase"/>
    <property type="match status" value="1"/>
</dbReference>
<dbReference type="GO" id="GO:0005634">
    <property type="term" value="C:nucleus"/>
    <property type="evidence" value="ECO:0007669"/>
    <property type="project" value="TreeGrafter"/>
</dbReference>
<dbReference type="InterPro" id="IPR042296">
    <property type="entry name" value="tRNA_met_Trm1_C"/>
</dbReference>